<dbReference type="GO" id="GO:0003712">
    <property type="term" value="F:transcription coregulator activity"/>
    <property type="evidence" value="ECO:0007669"/>
    <property type="project" value="InterPro"/>
</dbReference>
<dbReference type="Proteomes" id="UP000444721">
    <property type="component" value="Unassembled WGS sequence"/>
</dbReference>
<keyword evidence="3" id="KW-1185">Reference proteome</keyword>
<comment type="function">
    <text evidence="1">Component of the Mediator complex, a coactivator involved in the regulated transcription of nearly all RNA polymerase II-dependent genes. Mediator functions as a bridge to convey information from gene-specific regulatory proteins to the basal RNA polymerase II transcription machinery. Mediator is recruited to promoters by direct interactions with regulatory proteins and serves as a scaffold for the assembly of a functional preinitiation complex with RNA polymerase II and the general transcription factors.</text>
</comment>
<name>A0A6A5BQM3_NAEFO</name>
<dbReference type="OrthoDB" id="10297078at2759"/>
<evidence type="ECO:0000313" key="3">
    <source>
        <dbReference type="Proteomes" id="UP000444721"/>
    </source>
</evidence>
<dbReference type="InterPro" id="IPR019095">
    <property type="entry name" value="Mediator_Med18"/>
</dbReference>
<keyword evidence="1" id="KW-0805">Transcription regulation</keyword>
<comment type="caution">
    <text evidence="2">The sequence shown here is derived from an EMBL/GenBank/DDBJ whole genome shotgun (WGS) entry which is preliminary data.</text>
</comment>
<evidence type="ECO:0000256" key="1">
    <source>
        <dbReference type="RuleBase" id="RU364150"/>
    </source>
</evidence>
<comment type="similarity">
    <text evidence="1">Belongs to the Mediator complex subunit 18 family.</text>
</comment>
<dbReference type="GO" id="GO:0006357">
    <property type="term" value="P:regulation of transcription by RNA polymerase II"/>
    <property type="evidence" value="ECO:0007669"/>
    <property type="project" value="InterPro"/>
</dbReference>
<dbReference type="Gene3D" id="2.40.320.10">
    <property type="entry name" value="Hypothetical Protein Pfu-838710-001"/>
    <property type="match status" value="1"/>
</dbReference>
<reference evidence="2 3" key="1">
    <citation type="journal article" date="2019" name="Sci. Rep.">
        <title>Nanopore sequencing improves the draft genome of the human pathogenic amoeba Naegleria fowleri.</title>
        <authorList>
            <person name="Liechti N."/>
            <person name="Schurch N."/>
            <person name="Bruggmann R."/>
            <person name="Wittwer M."/>
        </authorList>
    </citation>
    <scope>NUCLEOTIDE SEQUENCE [LARGE SCALE GENOMIC DNA]</scope>
    <source>
        <strain evidence="2 3">ATCC 30894</strain>
    </source>
</reference>
<gene>
    <name evidence="1" type="primary">MED18</name>
    <name evidence="2" type="ORF">FDP41_003368</name>
</gene>
<keyword evidence="1" id="KW-0804">Transcription</keyword>
<sequence length="242" mass="27267">MNFSSVPTNTTVNEIKISGIINDDQLKPLMERLTGLFGTKEIPFKEWINVYKALSSLPPPQSSTTQSEDATVVSSLSLSKEFEIHVVADVVKANVQEKAEVKETEKIVWRDIKSLGIHVLPQKDMPFKSNVRTVTLSEVYGGNPLAMLEMLACDFVYEYVKEGYRFISKTGTYIDIYTLKKVMRRGIPFKENCVPVNDATSYGVEAYKFSPQNLEITYAMEKELTTLASNLANLEIYLVKAE</sequence>
<evidence type="ECO:0000313" key="2">
    <source>
        <dbReference type="EMBL" id="KAF0977376.1"/>
    </source>
</evidence>
<keyword evidence="1" id="KW-0539">Nucleus</keyword>
<dbReference type="OMA" id="FSHEYVK"/>
<dbReference type="VEuPathDB" id="AmoebaDB:FDP41_003368"/>
<organism evidence="2 3">
    <name type="scientific">Naegleria fowleri</name>
    <name type="common">Brain eating amoeba</name>
    <dbReference type="NCBI Taxonomy" id="5763"/>
    <lineage>
        <taxon>Eukaryota</taxon>
        <taxon>Discoba</taxon>
        <taxon>Heterolobosea</taxon>
        <taxon>Tetramitia</taxon>
        <taxon>Eutetramitia</taxon>
        <taxon>Vahlkampfiidae</taxon>
        <taxon>Naegleria</taxon>
    </lineage>
</organism>
<dbReference type="VEuPathDB" id="AmoebaDB:NF0062240"/>
<keyword evidence="1" id="KW-0010">Activator</keyword>
<dbReference type="GO" id="GO:0016592">
    <property type="term" value="C:mediator complex"/>
    <property type="evidence" value="ECO:0007669"/>
    <property type="project" value="InterPro"/>
</dbReference>
<protein>
    <recommendedName>
        <fullName evidence="1">Mediator of RNA polymerase II transcription subunit 18</fullName>
    </recommendedName>
    <alternativeName>
        <fullName evidence="1">Mediator complex subunit 18</fullName>
    </alternativeName>
</protein>
<comment type="subcellular location">
    <subcellularLocation>
        <location evidence="1">Nucleus</location>
    </subcellularLocation>
</comment>
<comment type="subunit">
    <text evidence="1">Component of the Mediator complex.</text>
</comment>
<accession>A0A6A5BQM3</accession>
<dbReference type="EMBL" id="VFQX01000034">
    <property type="protein sequence ID" value="KAF0977376.1"/>
    <property type="molecule type" value="Genomic_DNA"/>
</dbReference>
<dbReference type="VEuPathDB" id="AmoebaDB:NfTy_071860"/>
<dbReference type="Pfam" id="PF09637">
    <property type="entry name" value="Med18"/>
    <property type="match status" value="1"/>
</dbReference>
<proteinExistence type="inferred from homology"/>
<dbReference type="AlphaFoldDB" id="A0A6A5BQM3"/>